<organism evidence="3 4">
    <name type="scientific">Nakamurella panacisegetis</name>
    <dbReference type="NCBI Taxonomy" id="1090615"/>
    <lineage>
        <taxon>Bacteria</taxon>
        <taxon>Bacillati</taxon>
        <taxon>Actinomycetota</taxon>
        <taxon>Actinomycetes</taxon>
        <taxon>Nakamurellales</taxon>
        <taxon>Nakamurellaceae</taxon>
        <taxon>Nakamurella</taxon>
    </lineage>
</organism>
<dbReference type="RefSeq" id="WP_090475485.1">
    <property type="nucleotide sequence ID" value="NZ_LT629710.1"/>
</dbReference>
<evidence type="ECO:0000313" key="3">
    <source>
        <dbReference type="EMBL" id="SDO65074.1"/>
    </source>
</evidence>
<dbReference type="AlphaFoldDB" id="A0A1H0LA04"/>
<evidence type="ECO:0000256" key="2">
    <source>
        <dbReference type="ARBA" id="ARBA00023002"/>
    </source>
</evidence>
<dbReference type="InterPro" id="IPR036291">
    <property type="entry name" value="NAD(P)-bd_dom_sf"/>
</dbReference>
<protein>
    <submittedName>
        <fullName evidence="3">3alpha(Or 20beta)-hydroxysteroid dehydrogenase</fullName>
    </submittedName>
</protein>
<dbReference type="Pfam" id="PF13561">
    <property type="entry name" value="adh_short_C2"/>
    <property type="match status" value="1"/>
</dbReference>
<dbReference type="GO" id="GO:0016491">
    <property type="term" value="F:oxidoreductase activity"/>
    <property type="evidence" value="ECO:0007669"/>
    <property type="project" value="UniProtKB-KW"/>
</dbReference>
<evidence type="ECO:0000313" key="4">
    <source>
        <dbReference type="Proteomes" id="UP000198741"/>
    </source>
</evidence>
<sequence>MPDGFADLAQRQRLDERVAVITGAAQGMGSEHAWCLAARGAAVVLVDINDADGEQLATDLRERGAQASYVHGDVSEVDSWQQIRTASLEAFGAVHILVNNAGLLSHRRIRNTRREGWERLLAVNLKGPAIGMQLLAPDIRDAGGGAIINVSSAAGLDHHPDPAYTASKWGLRGLTKTAAQELGPWGIRVNSVHPGYIDTPMNDFASDELRAAKTALLPVGRAGQAWEVGELVAFLASDAAAFITGAEIAVDGGWTSGVQATEARRVPAGSVSGD</sequence>
<dbReference type="FunFam" id="3.40.50.720:FF:000084">
    <property type="entry name" value="Short-chain dehydrogenase reductase"/>
    <property type="match status" value="1"/>
</dbReference>
<comment type="similarity">
    <text evidence="1">Belongs to the short-chain dehydrogenases/reductases (SDR) family.</text>
</comment>
<dbReference type="PRINTS" id="PR00081">
    <property type="entry name" value="GDHRDH"/>
</dbReference>
<dbReference type="InterPro" id="IPR020904">
    <property type="entry name" value="Sc_DH/Rdtase_CS"/>
</dbReference>
<keyword evidence="4" id="KW-1185">Reference proteome</keyword>
<proteinExistence type="inferred from homology"/>
<keyword evidence="2" id="KW-0560">Oxidoreductase</keyword>
<dbReference type="NCBIfam" id="NF005559">
    <property type="entry name" value="PRK07231.1"/>
    <property type="match status" value="1"/>
</dbReference>
<dbReference type="PROSITE" id="PS00061">
    <property type="entry name" value="ADH_SHORT"/>
    <property type="match status" value="1"/>
</dbReference>
<dbReference type="STRING" id="1090615.SAMN04515671_1587"/>
<gene>
    <name evidence="3" type="ORF">SAMN04515671_1587</name>
</gene>
<dbReference type="Proteomes" id="UP000198741">
    <property type="component" value="Chromosome I"/>
</dbReference>
<dbReference type="OrthoDB" id="7064009at2"/>
<dbReference type="PANTHER" id="PTHR24321">
    <property type="entry name" value="DEHYDROGENASES, SHORT CHAIN"/>
    <property type="match status" value="1"/>
</dbReference>
<reference evidence="3 4" key="1">
    <citation type="submission" date="2016-10" db="EMBL/GenBank/DDBJ databases">
        <authorList>
            <person name="de Groot N.N."/>
        </authorList>
    </citation>
    <scope>NUCLEOTIDE SEQUENCE [LARGE SCALE GENOMIC DNA]</scope>
    <source>
        <strain evidence="4">P4-7,KCTC 19426,CECT 7604</strain>
    </source>
</reference>
<name>A0A1H0LA04_9ACTN</name>
<dbReference type="PRINTS" id="PR00080">
    <property type="entry name" value="SDRFAMILY"/>
</dbReference>
<evidence type="ECO:0000256" key="1">
    <source>
        <dbReference type="ARBA" id="ARBA00006484"/>
    </source>
</evidence>
<dbReference type="SUPFAM" id="SSF51735">
    <property type="entry name" value="NAD(P)-binding Rossmann-fold domains"/>
    <property type="match status" value="1"/>
</dbReference>
<dbReference type="Gene3D" id="3.40.50.720">
    <property type="entry name" value="NAD(P)-binding Rossmann-like Domain"/>
    <property type="match status" value="1"/>
</dbReference>
<accession>A0A1H0LA04</accession>
<dbReference type="EMBL" id="LT629710">
    <property type="protein sequence ID" value="SDO65074.1"/>
    <property type="molecule type" value="Genomic_DNA"/>
</dbReference>
<dbReference type="InterPro" id="IPR002347">
    <property type="entry name" value="SDR_fam"/>
</dbReference>
<dbReference type="PANTHER" id="PTHR24321:SF8">
    <property type="entry name" value="ESTRADIOL 17-BETA-DEHYDROGENASE 8-RELATED"/>
    <property type="match status" value="1"/>
</dbReference>